<gene>
    <name evidence="1" type="ORF">GMD42_07900</name>
</gene>
<comment type="caution">
    <text evidence="1">The sequence shown here is derived from an EMBL/GenBank/DDBJ whole genome shotgun (WGS) entry which is preliminary data.</text>
</comment>
<protein>
    <submittedName>
        <fullName evidence="1">Uncharacterized protein</fullName>
    </submittedName>
</protein>
<dbReference type="EMBL" id="WNCL01000021">
    <property type="protein sequence ID" value="MTU43547.1"/>
    <property type="molecule type" value="Genomic_DNA"/>
</dbReference>
<evidence type="ECO:0000313" key="2">
    <source>
        <dbReference type="Proteomes" id="UP000462362"/>
    </source>
</evidence>
<organism evidence="1 2">
    <name type="scientific">Parasutterella excrementihominis</name>
    <dbReference type="NCBI Taxonomy" id="487175"/>
    <lineage>
        <taxon>Bacteria</taxon>
        <taxon>Pseudomonadati</taxon>
        <taxon>Pseudomonadota</taxon>
        <taxon>Betaproteobacteria</taxon>
        <taxon>Burkholderiales</taxon>
        <taxon>Sutterellaceae</taxon>
        <taxon>Parasutterella</taxon>
    </lineage>
</organism>
<reference evidence="1 2" key="1">
    <citation type="journal article" date="2019" name="Nat. Med.">
        <title>A library of human gut bacterial isolates paired with longitudinal multiomics data enables mechanistic microbiome research.</title>
        <authorList>
            <person name="Poyet M."/>
            <person name="Groussin M."/>
            <person name="Gibbons S.M."/>
            <person name="Avila-Pacheco J."/>
            <person name="Jiang X."/>
            <person name="Kearney S.M."/>
            <person name="Perrotta A.R."/>
            <person name="Berdy B."/>
            <person name="Zhao S."/>
            <person name="Lieberman T.D."/>
            <person name="Swanson P.K."/>
            <person name="Smith M."/>
            <person name="Roesemann S."/>
            <person name="Alexander J.E."/>
            <person name="Rich S.A."/>
            <person name="Livny J."/>
            <person name="Vlamakis H."/>
            <person name="Clish C."/>
            <person name="Bullock K."/>
            <person name="Deik A."/>
            <person name="Scott J."/>
            <person name="Pierce K.A."/>
            <person name="Xavier R.J."/>
            <person name="Alm E.J."/>
        </authorList>
    </citation>
    <scope>NUCLEOTIDE SEQUENCE [LARGE SCALE GENOMIC DNA]</scope>
    <source>
        <strain evidence="1 2">BIOML-A2</strain>
    </source>
</reference>
<proteinExistence type="predicted"/>
<dbReference type="Proteomes" id="UP000462362">
    <property type="component" value="Unassembled WGS sequence"/>
</dbReference>
<accession>A0A6I3S770</accession>
<evidence type="ECO:0000313" key="1">
    <source>
        <dbReference type="EMBL" id="MTU43547.1"/>
    </source>
</evidence>
<dbReference type="RefSeq" id="WP_155168071.1">
    <property type="nucleotide sequence ID" value="NZ_WNCF01000018.1"/>
</dbReference>
<dbReference type="AlphaFoldDB" id="A0A6I3S770"/>
<name>A0A6I3S770_9BURK</name>
<sequence>MATLHLPSRDKVILSRTETRKKFDELSDWDKMMLSRAAMRALFMDNPDVILTIDKLKVISRDHKHPQNRKDPYGRKIWYLPIRYLRPEYEYTVKPKEKPTWEEMSKEYRSKRNKSSRCVTSAQKENRKIQLCHRHFYVDEYMELMATKAKRDRLKRMQTREPYKYTRKIVLKLSKSDKRSREREVLKKMSQTYTAHEIITYQKWYEWREKARKLLPLKAEYFNQCLRRYRNKALSRGEKFSKVRPLKPCLDLNYEVYYRSKRDKYIPLEVFNHTFNPFPNVHHPRRYCYPEAPKPSVQTIP</sequence>